<name>A0A498RAJ9_9FIRM</name>
<organism evidence="1 2">
    <name type="scientific">Lucifera butyrica</name>
    <dbReference type="NCBI Taxonomy" id="1351585"/>
    <lineage>
        <taxon>Bacteria</taxon>
        <taxon>Bacillati</taxon>
        <taxon>Bacillota</taxon>
        <taxon>Negativicutes</taxon>
        <taxon>Veillonellales</taxon>
        <taxon>Veillonellaceae</taxon>
        <taxon>Lucifera</taxon>
    </lineage>
</organism>
<sequence>MPITRLEVGLSCSKCLKEQIHTLVYDNDVLIRSECQNCGKEVFFYEGSLLAVYAKEVVCRILTKPIRMSREFRRDLGNAIATLPSRIVSKPGRIMEEVRQVVNEEEEKKKIL</sequence>
<accession>A0A498RAJ9</accession>
<proteinExistence type="predicted"/>
<dbReference type="Proteomes" id="UP000277811">
    <property type="component" value="Unassembled WGS sequence"/>
</dbReference>
<evidence type="ECO:0008006" key="3">
    <source>
        <dbReference type="Google" id="ProtNLM"/>
    </source>
</evidence>
<keyword evidence="2" id="KW-1185">Reference proteome</keyword>
<dbReference type="EMBL" id="UPPP01000092">
    <property type="protein sequence ID" value="VBB08504.1"/>
    <property type="molecule type" value="Genomic_DNA"/>
</dbReference>
<evidence type="ECO:0000313" key="1">
    <source>
        <dbReference type="EMBL" id="VBB08504.1"/>
    </source>
</evidence>
<gene>
    <name evidence="1" type="ORF">LUCI_3777</name>
</gene>
<dbReference type="AlphaFoldDB" id="A0A498RAJ9"/>
<reference evidence="1 2" key="1">
    <citation type="submission" date="2018-06" db="EMBL/GenBank/DDBJ databases">
        <authorList>
            <person name="Strepis N."/>
        </authorList>
    </citation>
    <scope>NUCLEOTIDE SEQUENCE [LARGE SCALE GENOMIC DNA]</scope>
    <source>
        <strain evidence="1">LUCI</strain>
    </source>
</reference>
<protein>
    <recommendedName>
        <fullName evidence="3">Bh protein</fullName>
    </recommendedName>
</protein>
<evidence type="ECO:0000313" key="2">
    <source>
        <dbReference type="Proteomes" id="UP000277811"/>
    </source>
</evidence>